<accession>A0A2T3YWX0</accession>
<proteinExistence type="predicted"/>
<reference evidence="2 3" key="1">
    <citation type="submission" date="2016-07" db="EMBL/GenBank/DDBJ databases">
        <title>Multiple horizontal gene transfer events from other fungi enriched the ability of initially mycotrophic Trichoderma (Ascomycota) to feed on dead plant biomass.</title>
        <authorList>
            <consortium name="DOE Joint Genome Institute"/>
            <person name="Aerts A."/>
            <person name="Atanasova L."/>
            <person name="Chenthamara K."/>
            <person name="Zhang J."/>
            <person name="Grujic M."/>
            <person name="Henrissat B."/>
            <person name="Kuo A."/>
            <person name="Salamov A."/>
            <person name="Lipzen A."/>
            <person name="Labutti K."/>
            <person name="Barry K."/>
            <person name="Miao Y."/>
            <person name="Rahimi M.J."/>
            <person name="Shen Q."/>
            <person name="Grigoriev I.V."/>
            <person name="Kubicek C.P."/>
            <person name="Druzhinina I.S."/>
        </authorList>
    </citation>
    <scope>NUCLEOTIDE SEQUENCE [LARGE SCALE GENOMIC DNA]</scope>
    <source>
        <strain evidence="2 3">CBS 433.97</strain>
    </source>
</reference>
<gene>
    <name evidence="2" type="ORF">M441DRAFT_61099</name>
</gene>
<dbReference type="InterPro" id="IPR029058">
    <property type="entry name" value="AB_hydrolase_fold"/>
</dbReference>
<organism evidence="2 3">
    <name type="scientific">Trichoderma asperellum (strain ATCC 204424 / CBS 433.97 / NBRC 101777)</name>
    <dbReference type="NCBI Taxonomy" id="1042311"/>
    <lineage>
        <taxon>Eukaryota</taxon>
        <taxon>Fungi</taxon>
        <taxon>Dikarya</taxon>
        <taxon>Ascomycota</taxon>
        <taxon>Pezizomycotina</taxon>
        <taxon>Sordariomycetes</taxon>
        <taxon>Hypocreomycetidae</taxon>
        <taxon>Hypocreales</taxon>
        <taxon>Hypocreaceae</taxon>
        <taxon>Trichoderma</taxon>
    </lineage>
</organism>
<dbReference type="PANTHER" id="PTHR43798">
    <property type="entry name" value="MONOACYLGLYCEROL LIPASE"/>
    <property type="match status" value="1"/>
</dbReference>
<dbReference type="Pfam" id="PF00561">
    <property type="entry name" value="Abhydrolase_1"/>
    <property type="match status" value="1"/>
</dbReference>
<sequence length="278" mass="30962">MSLPRSKTLPPTPTLPAAIVLDCVSINNAEIWYAVYGTPLDPDKAPTVFLHGGKISSRWWGHQIEYVAEAGHSVIAMDTRGHGRSTDGLQVAFSYDLFADDVASLLDHLQVPSANFVGWSDGANTCLALAMRHKHKIKRIFAFGPNFQPDQAIPDAAKTVPFVSDLVNRMKEEYQLISPTPEKFDSFKAKAIAMQATSPTWTEEDFARIGLNSTNRHHSFPLWIVTGDSEELIQCWVAKRISDKIQRSVYLVLPNVSHFAPLQDPESFNNALNQWLSC</sequence>
<dbReference type="STRING" id="1042311.A0A2T3YWX0"/>
<evidence type="ECO:0000313" key="3">
    <source>
        <dbReference type="Proteomes" id="UP000240493"/>
    </source>
</evidence>
<dbReference type="Gene3D" id="3.40.50.1820">
    <property type="entry name" value="alpha/beta hydrolase"/>
    <property type="match status" value="1"/>
</dbReference>
<evidence type="ECO:0000259" key="1">
    <source>
        <dbReference type="Pfam" id="PF00561"/>
    </source>
</evidence>
<evidence type="ECO:0000313" key="2">
    <source>
        <dbReference type="EMBL" id="PTB37059.1"/>
    </source>
</evidence>
<protein>
    <recommendedName>
        <fullName evidence="1">AB hydrolase-1 domain-containing protein</fullName>
    </recommendedName>
</protein>
<dbReference type="EMBL" id="KZ679268">
    <property type="protein sequence ID" value="PTB37059.1"/>
    <property type="molecule type" value="Genomic_DNA"/>
</dbReference>
<keyword evidence="3" id="KW-1185">Reference proteome</keyword>
<feature type="domain" description="AB hydrolase-1" evidence="1">
    <location>
        <begin position="48"/>
        <end position="161"/>
    </location>
</feature>
<dbReference type="InterPro" id="IPR050266">
    <property type="entry name" value="AB_hydrolase_sf"/>
</dbReference>
<name>A0A2T3YWX0_TRIA4</name>
<dbReference type="SUPFAM" id="SSF53474">
    <property type="entry name" value="alpha/beta-Hydrolases"/>
    <property type="match status" value="1"/>
</dbReference>
<dbReference type="InterPro" id="IPR000073">
    <property type="entry name" value="AB_hydrolase_1"/>
</dbReference>
<dbReference type="AlphaFoldDB" id="A0A2T3YWX0"/>
<dbReference type="Proteomes" id="UP000240493">
    <property type="component" value="Unassembled WGS sequence"/>
</dbReference>
<dbReference type="OrthoDB" id="190201at2759"/>